<reference evidence="1 2" key="1">
    <citation type="journal article" date="2009" name="Nat. Genet.">
        <title>The genome of the cucumber, Cucumis sativus L.</title>
        <authorList>
            <person name="Huang S."/>
            <person name="Li R."/>
            <person name="Zhang Z."/>
            <person name="Li L."/>
            <person name="Gu X."/>
            <person name="Fan W."/>
            <person name="Lucas W.J."/>
            <person name="Wang X."/>
            <person name="Xie B."/>
            <person name="Ni P."/>
            <person name="Ren Y."/>
            <person name="Zhu H."/>
            <person name="Li J."/>
            <person name="Lin K."/>
            <person name="Jin W."/>
            <person name="Fei Z."/>
            <person name="Li G."/>
            <person name="Staub J."/>
            <person name="Kilian A."/>
            <person name="van der Vossen E.A."/>
            <person name="Wu Y."/>
            <person name="Guo J."/>
            <person name="He J."/>
            <person name="Jia Z."/>
            <person name="Ren Y."/>
            <person name="Tian G."/>
            <person name="Lu Y."/>
            <person name="Ruan J."/>
            <person name="Qian W."/>
            <person name="Wang M."/>
            <person name="Huang Q."/>
            <person name="Li B."/>
            <person name="Xuan Z."/>
            <person name="Cao J."/>
            <person name="Asan"/>
            <person name="Wu Z."/>
            <person name="Zhang J."/>
            <person name="Cai Q."/>
            <person name="Bai Y."/>
            <person name="Zhao B."/>
            <person name="Han Y."/>
            <person name="Li Y."/>
            <person name="Li X."/>
            <person name="Wang S."/>
            <person name="Shi Q."/>
            <person name="Liu S."/>
            <person name="Cho W.K."/>
            <person name="Kim J.Y."/>
            <person name="Xu Y."/>
            <person name="Heller-Uszynska K."/>
            <person name="Miao H."/>
            <person name="Cheng Z."/>
            <person name="Zhang S."/>
            <person name="Wu J."/>
            <person name="Yang Y."/>
            <person name="Kang H."/>
            <person name="Li M."/>
            <person name="Liang H."/>
            <person name="Ren X."/>
            <person name="Shi Z."/>
            <person name="Wen M."/>
            <person name="Jian M."/>
            <person name="Yang H."/>
            <person name="Zhang G."/>
            <person name="Yang Z."/>
            <person name="Chen R."/>
            <person name="Liu S."/>
            <person name="Li J."/>
            <person name="Ma L."/>
            <person name="Liu H."/>
            <person name="Zhou Y."/>
            <person name="Zhao J."/>
            <person name="Fang X."/>
            <person name="Li G."/>
            <person name="Fang L."/>
            <person name="Li Y."/>
            <person name="Liu D."/>
            <person name="Zheng H."/>
            <person name="Zhang Y."/>
            <person name="Qin N."/>
            <person name="Li Z."/>
            <person name="Yang G."/>
            <person name="Yang S."/>
            <person name="Bolund L."/>
            <person name="Kristiansen K."/>
            <person name="Zheng H."/>
            <person name="Li S."/>
            <person name="Zhang X."/>
            <person name="Yang H."/>
            <person name="Wang J."/>
            <person name="Sun R."/>
            <person name="Zhang B."/>
            <person name="Jiang S."/>
            <person name="Wang J."/>
            <person name="Du Y."/>
            <person name="Li S."/>
        </authorList>
    </citation>
    <scope>NUCLEOTIDE SEQUENCE [LARGE SCALE GENOMIC DNA]</scope>
    <source>
        <strain evidence="2">cv. 9930</strain>
    </source>
</reference>
<sequence>MYEESELEERDRSDLEADGVKCVERTPINGKLVVDKRREKYRWRKRENRWVRDFGRVELRRDRRARERW</sequence>
<dbReference type="Proteomes" id="UP000029981">
    <property type="component" value="Chromosome 2"/>
</dbReference>
<organism evidence="1 2">
    <name type="scientific">Cucumis sativus</name>
    <name type="common">Cucumber</name>
    <dbReference type="NCBI Taxonomy" id="3659"/>
    <lineage>
        <taxon>Eukaryota</taxon>
        <taxon>Viridiplantae</taxon>
        <taxon>Streptophyta</taxon>
        <taxon>Embryophyta</taxon>
        <taxon>Tracheophyta</taxon>
        <taxon>Spermatophyta</taxon>
        <taxon>Magnoliopsida</taxon>
        <taxon>eudicotyledons</taxon>
        <taxon>Gunneridae</taxon>
        <taxon>Pentapetalae</taxon>
        <taxon>rosids</taxon>
        <taxon>fabids</taxon>
        <taxon>Cucurbitales</taxon>
        <taxon>Cucurbitaceae</taxon>
        <taxon>Benincaseae</taxon>
        <taxon>Cucumis</taxon>
    </lineage>
</organism>
<dbReference type="AlphaFoldDB" id="A0A0A0LNI9"/>
<reference evidence="1 2" key="2">
    <citation type="journal article" date="2009" name="PLoS ONE">
        <title>An integrated genetic and cytogenetic map of the cucumber genome.</title>
        <authorList>
            <person name="Ren Y."/>
            <person name="Zhang Z."/>
            <person name="Liu J."/>
            <person name="Staub J.E."/>
            <person name="Han Y."/>
            <person name="Cheng Z."/>
            <person name="Li X."/>
            <person name="Lu J."/>
            <person name="Miao H."/>
            <person name="Kang H."/>
            <person name="Xie B."/>
            <person name="Gu X."/>
            <person name="Wang X."/>
            <person name="Du Y."/>
            <person name="Jin W."/>
            <person name="Huang S."/>
        </authorList>
    </citation>
    <scope>NUCLEOTIDE SEQUENCE [LARGE SCALE GENOMIC DNA]</scope>
    <source>
        <strain evidence="2">cv. 9930</strain>
    </source>
</reference>
<reference evidence="1 2" key="3">
    <citation type="journal article" date="2010" name="BMC Genomics">
        <title>Transcriptome sequencing and comparative analysis of cucumber flowers with different sex types.</title>
        <authorList>
            <person name="Guo S."/>
            <person name="Zheng Y."/>
            <person name="Joung J.G."/>
            <person name="Liu S."/>
            <person name="Zhang Z."/>
            <person name="Crasta O.R."/>
            <person name="Sobral B.W."/>
            <person name="Xu Y."/>
            <person name="Huang S."/>
            <person name="Fei Z."/>
        </authorList>
    </citation>
    <scope>NUCLEOTIDE SEQUENCE [LARGE SCALE GENOMIC DNA]</scope>
    <source>
        <strain evidence="2">cv. 9930</strain>
    </source>
</reference>
<keyword evidence="2" id="KW-1185">Reference proteome</keyword>
<evidence type="ECO:0000313" key="1">
    <source>
        <dbReference type="EMBL" id="KGN63383.1"/>
    </source>
</evidence>
<evidence type="ECO:0000313" key="2">
    <source>
        <dbReference type="Proteomes" id="UP000029981"/>
    </source>
</evidence>
<gene>
    <name evidence="1" type="ORF">Csa_2G435480</name>
</gene>
<dbReference type="EMBL" id="CM002923">
    <property type="protein sequence ID" value="KGN63383.1"/>
    <property type="molecule type" value="Genomic_DNA"/>
</dbReference>
<proteinExistence type="predicted"/>
<accession>A0A0A0LNI9</accession>
<reference evidence="1 2" key="4">
    <citation type="journal article" date="2011" name="BMC Genomics">
        <title>RNA-Seq improves annotation of protein-coding genes in the cucumber genome.</title>
        <authorList>
            <person name="Li Z."/>
            <person name="Zhang Z."/>
            <person name="Yan P."/>
            <person name="Huang S."/>
            <person name="Fei Z."/>
            <person name="Lin K."/>
        </authorList>
    </citation>
    <scope>NUCLEOTIDE SEQUENCE [LARGE SCALE GENOMIC DNA]</scope>
    <source>
        <strain evidence="2">cv. 9930</strain>
    </source>
</reference>
<protein>
    <submittedName>
        <fullName evidence="1">Uncharacterized protein</fullName>
    </submittedName>
</protein>
<dbReference type="Gramene" id="KGN63383">
    <property type="protein sequence ID" value="KGN63383"/>
    <property type="gene ID" value="Csa_2G435480"/>
</dbReference>
<name>A0A0A0LNI9_CUCSA</name>